<organism evidence="1 2">
    <name type="scientific">Polaribacter dokdonensis DSW-5</name>
    <dbReference type="NCBI Taxonomy" id="1300348"/>
    <lineage>
        <taxon>Bacteria</taxon>
        <taxon>Pseudomonadati</taxon>
        <taxon>Bacteroidota</taxon>
        <taxon>Flavobacteriia</taxon>
        <taxon>Flavobacteriales</taxon>
        <taxon>Flavobacteriaceae</taxon>
    </lineage>
</organism>
<dbReference type="EMBL" id="LGBR01000001">
    <property type="protein sequence ID" value="KOY52450.1"/>
    <property type="molecule type" value="Genomic_DNA"/>
</dbReference>
<proteinExistence type="predicted"/>
<dbReference type="AlphaFoldDB" id="A0A0N0CFV8"/>
<dbReference type="STRING" id="1300348.I602_2010"/>
<dbReference type="PATRIC" id="fig|1300348.6.peg.2011"/>
<accession>A0A0N0CFV8</accession>
<gene>
    <name evidence="1" type="ORF">I602_2010</name>
</gene>
<reference evidence="1 2" key="1">
    <citation type="submission" date="2015-07" db="EMBL/GenBank/DDBJ databases">
        <title>Genome of Polaribacter dokdonenesis DSW-5, isolated from seawater off Dokdo in Korea.</title>
        <authorList>
            <person name="Yoon K."/>
            <person name="Song J.Y."/>
            <person name="Kim J.F."/>
        </authorList>
    </citation>
    <scope>NUCLEOTIDE SEQUENCE [LARGE SCALE GENOMIC DNA]</scope>
    <source>
        <strain evidence="1 2">DSW-5</strain>
    </source>
</reference>
<dbReference type="Proteomes" id="UP000037716">
    <property type="component" value="Unassembled WGS sequence"/>
</dbReference>
<protein>
    <submittedName>
        <fullName evidence="1">Uncharacterized protein</fullName>
    </submittedName>
</protein>
<evidence type="ECO:0000313" key="2">
    <source>
        <dbReference type="Proteomes" id="UP000037716"/>
    </source>
</evidence>
<name>A0A0N0CFV8_9FLAO</name>
<evidence type="ECO:0000313" key="1">
    <source>
        <dbReference type="EMBL" id="KOY52450.1"/>
    </source>
</evidence>
<comment type="caution">
    <text evidence="1">The sequence shown here is derived from an EMBL/GenBank/DDBJ whole genome shotgun (WGS) entry which is preliminary data.</text>
</comment>
<sequence length="37" mass="4218">MSWVEIRDKALIANLKALGMAKLDSNLGWLKKEFIVD</sequence>